<dbReference type="Gene3D" id="2.60.210.10">
    <property type="entry name" value="Apoptosis, Tumor Necrosis Factor Receptor Associated Protein 2, Chain A"/>
    <property type="match status" value="1"/>
</dbReference>
<evidence type="ECO:0000259" key="13">
    <source>
        <dbReference type="PROSITE" id="PS50235"/>
    </source>
</evidence>
<dbReference type="Pfam" id="PF22486">
    <property type="entry name" value="MATH_2"/>
    <property type="match status" value="1"/>
</dbReference>
<dbReference type="GO" id="GO:0004843">
    <property type="term" value="F:cysteine-type deubiquitinase activity"/>
    <property type="evidence" value="ECO:0007669"/>
    <property type="project" value="UniProtKB-EC"/>
</dbReference>
<feature type="region of interest" description="Disordered" evidence="11">
    <location>
        <begin position="16"/>
        <end position="76"/>
    </location>
</feature>
<keyword evidence="15" id="KW-1185">Reference proteome</keyword>
<dbReference type="PROSITE" id="PS50144">
    <property type="entry name" value="MATH"/>
    <property type="match status" value="1"/>
</dbReference>
<dbReference type="InterPro" id="IPR008974">
    <property type="entry name" value="TRAF-like"/>
</dbReference>
<dbReference type="EnsemblMetazoa" id="GAUT042612-RA">
    <property type="protein sequence ID" value="GAUT042612-PA"/>
    <property type="gene ID" value="GAUT042612"/>
</dbReference>
<dbReference type="Pfam" id="PF14533">
    <property type="entry name" value="USP7_C2"/>
    <property type="match status" value="1"/>
</dbReference>
<comment type="catalytic activity">
    <reaction evidence="1">
        <text>Thiol-dependent hydrolysis of ester, thioester, amide, peptide and isopeptide bonds formed by the C-terminal Gly of ubiquitin (a 76-residue protein attached to proteins as an intracellular targeting signal).</text>
        <dbReference type="EC" id="3.4.19.12"/>
    </reaction>
</comment>
<dbReference type="InterPro" id="IPR050164">
    <property type="entry name" value="Peptidase_C19"/>
</dbReference>
<dbReference type="PANTHER" id="PTHR24006">
    <property type="entry name" value="UBIQUITIN CARBOXYL-TERMINAL HYDROLASE"/>
    <property type="match status" value="1"/>
</dbReference>
<dbReference type="Gene3D" id="3.90.70.10">
    <property type="entry name" value="Cysteine proteinases"/>
    <property type="match status" value="1"/>
</dbReference>
<evidence type="ECO:0000256" key="2">
    <source>
        <dbReference type="ARBA" id="ARBA00009085"/>
    </source>
</evidence>
<dbReference type="EC" id="3.4.19.12" evidence="3"/>
<evidence type="ECO:0000256" key="7">
    <source>
        <dbReference type="ARBA" id="ARBA00022801"/>
    </source>
</evidence>
<protein>
    <recommendedName>
        <fullName evidence="4">Ubiquitin carboxyl-terminal hydrolase 7</fullName>
        <ecNumber evidence="3">3.4.19.12</ecNumber>
    </recommendedName>
    <alternativeName>
        <fullName evidence="10">Ubiquitin thioesterase 7</fullName>
    </alternativeName>
    <alternativeName>
        <fullName evidence="9">Ubiquitin-specific-processing protease 7</fullName>
    </alternativeName>
</protein>
<evidence type="ECO:0000313" key="14">
    <source>
        <dbReference type="EnsemblMetazoa" id="GAUT042612-PA"/>
    </source>
</evidence>
<evidence type="ECO:0000256" key="9">
    <source>
        <dbReference type="ARBA" id="ARBA00031500"/>
    </source>
</evidence>
<dbReference type="Pfam" id="PF00443">
    <property type="entry name" value="UCH"/>
    <property type="match status" value="1"/>
</dbReference>
<evidence type="ECO:0000256" key="4">
    <source>
        <dbReference type="ARBA" id="ARBA00021393"/>
    </source>
</evidence>
<feature type="compositionally biased region" description="Low complexity" evidence="11">
    <location>
        <begin position="25"/>
        <end position="36"/>
    </location>
</feature>
<dbReference type="GO" id="GO:0006508">
    <property type="term" value="P:proteolysis"/>
    <property type="evidence" value="ECO:0007669"/>
    <property type="project" value="UniProtKB-KW"/>
</dbReference>
<dbReference type="InterPro" id="IPR024729">
    <property type="entry name" value="USP7_ICP0-binding_dom"/>
</dbReference>
<evidence type="ECO:0000256" key="6">
    <source>
        <dbReference type="ARBA" id="ARBA00022786"/>
    </source>
</evidence>
<dbReference type="VEuPathDB" id="VectorBase:GAUT042612"/>
<dbReference type="GO" id="GO:0016579">
    <property type="term" value="P:protein deubiquitination"/>
    <property type="evidence" value="ECO:0007669"/>
    <property type="project" value="InterPro"/>
</dbReference>
<dbReference type="InterPro" id="IPR029346">
    <property type="entry name" value="USP_C"/>
</dbReference>
<name>A0A1A9VNH6_GLOAU</name>
<dbReference type="SUPFAM" id="SSF54001">
    <property type="entry name" value="Cysteine proteinases"/>
    <property type="match status" value="1"/>
</dbReference>
<dbReference type="Gene3D" id="3.10.20.90">
    <property type="entry name" value="Phosphatidylinositol 3-kinase Catalytic Subunit, Chain A, domain 1"/>
    <property type="match status" value="2"/>
</dbReference>
<dbReference type="AlphaFoldDB" id="A0A1A9VNH6"/>
<comment type="similarity">
    <text evidence="2">Belongs to the peptidase C19 family.</text>
</comment>
<sequence length="1026" mass="119400">MEIEPDQSMEAMDIQEMDALPGGELQHQQHLNKLHLSPNPGQLPNENGNVPPQQLLADSGSPYANEQEMAEDDDLKEDQCRSEAIFSYIVENIVHLKQQQLSPPVFVRMLPWKIMVIPNERALGFFLQCNGENDSPTWSCNAIAELRLKSHKPGAKPFTRMRIKHLFYSKENDYGYSNFISWQELRDPDNYYIHNGAITLEVFVHADAPHGVLWDSKKHTGYVGLKNQGATCYMNSLLQTLYFTNQLRRAVYKIPTEADDSTKSVGLSLQRVFHELQFSDKPVGTKKLTKSFGWETLDSFMQHDVQEFLRVLLDKLESKMKGTNLEGTITALFKGKMFSCIKCENVDYSSMRYETFYDIQLNVKGKKDIMESFQDYVATINLKDDNKYDAGYYGLQWYKFDDDVVCSCKKIEAIELNYGGMDDEVSFHAKCSNAYMLVYIRKSEINRILSDILENEIPSELVERLDLEKRIEMARRKERSEVNLYVSVHIILEEYFEAQQKRRLFDLDKIHQRLFKFKQTQSVEEMMEQFVKSFCVPKGRMRVWIMYAAQTQKFFYFDFQREGHRTIEQIPSSQKPWVIFLELAPQDKPGGALQPFDPKKEVLIFFKFYDARNKRLNYIGCSQQPLGRRLIEIVPDVNTHLGFDNDTELTVYDECNDRKVTNLNETLENILDSHPDNTERGTLQGFILIFEKDHADPKLELPTVVDYFSDLVYRVEVTFCDKGNPNEPEIVLELSNRYTYDQMAQAVAERLNTDPNKLQFFTCTSSYKDQPGTAIQYQTKSCLKELLMPSKQSATKKLFYQRLSLSIHELDNKKQFKCIWVSNDLKDEKELVLYPNKNDTVKGLLDEAAKKIQFSENSSKKLRLLKVNNHKIVTVLKEDMSLESLQNAMDPITPQSAQKTFRIEEVPMEDIQLAENEMLIPVAHYSKEIFNLFGVPFLIKAKLNEPYGALKQRIQKRLNVPDKEWENYKFVIMGGNTSDVHDNTPVDFDTYRTWNKSWPHFGLDHINKSRKRTSLNFSEKAIKIYN</sequence>
<keyword evidence="7" id="KW-0378">Hydrolase</keyword>
<feature type="domain" description="USP" evidence="13">
    <location>
        <begin position="223"/>
        <end position="609"/>
    </location>
</feature>
<dbReference type="GO" id="GO:0031647">
    <property type="term" value="P:regulation of protein stability"/>
    <property type="evidence" value="ECO:0007669"/>
    <property type="project" value="TreeGrafter"/>
</dbReference>
<evidence type="ECO:0000256" key="11">
    <source>
        <dbReference type="SAM" id="MobiDB-lite"/>
    </source>
</evidence>
<dbReference type="Pfam" id="PF12436">
    <property type="entry name" value="USP7_ICP0_bdg"/>
    <property type="match status" value="1"/>
</dbReference>
<reference evidence="14" key="1">
    <citation type="submission" date="2020-05" db="UniProtKB">
        <authorList>
            <consortium name="EnsemblMetazoa"/>
        </authorList>
    </citation>
    <scope>IDENTIFICATION</scope>
    <source>
        <strain evidence="14">TTRI</strain>
    </source>
</reference>
<dbReference type="SUPFAM" id="SSF49599">
    <property type="entry name" value="TRAF domain-like"/>
    <property type="match status" value="1"/>
</dbReference>
<dbReference type="PROSITE" id="PS50235">
    <property type="entry name" value="USP_3"/>
    <property type="match status" value="1"/>
</dbReference>
<dbReference type="STRING" id="7395.A0A1A9VNH6"/>
<dbReference type="InterPro" id="IPR028889">
    <property type="entry name" value="USP"/>
</dbReference>
<evidence type="ECO:0000256" key="8">
    <source>
        <dbReference type="ARBA" id="ARBA00022807"/>
    </source>
</evidence>
<evidence type="ECO:0000256" key="3">
    <source>
        <dbReference type="ARBA" id="ARBA00012759"/>
    </source>
</evidence>
<evidence type="ECO:0000256" key="5">
    <source>
        <dbReference type="ARBA" id="ARBA00022670"/>
    </source>
</evidence>
<proteinExistence type="inferred from homology"/>
<evidence type="ECO:0000256" key="1">
    <source>
        <dbReference type="ARBA" id="ARBA00000707"/>
    </source>
</evidence>
<feature type="domain" description="MATH" evidence="12">
    <location>
        <begin position="83"/>
        <end position="204"/>
    </location>
</feature>
<dbReference type="InterPro" id="IPR001394">
    <property type="entry name" value="Peptidase_C19_UCH"/>
</dbReference>
<dbReference type="InterPro" id="IPR018200">
    <property type="entry name" value="USP_CS"/>
</dbReference>
<feature type="compositionally biased region" description="Polar residues" evidence="11">
    <location>
        <begin position="39"/>
        <end position="52"/>
    </location>
</feature>
<dbReference type="PANTHER" id="PTHR24006:SF644">
    <property type="entry name" value="UBIQUITIN CARBOXYL-TERMINAL HYDROLASE 7"/>
    <property type="match status" value="1"/>
</dbReference>
<evidence type="ECO:0000256" key="10">
    <source>
        <dbReference type="ARBA" id="ARBA00031508"/>
    </source>
</evidence>
<keyword evidence="6" id="KW-0833">Ubl conjugation pathway</keyword>
<dbReference type="GO" id="GO:0005829">
    <property type="term" value="C:cytosol"/>
    <property type="evidence" value="ECO:0007669"/>
    <property type="project" value="TreeGrafter"/>
</dbReference>
<organism evidence="14 15">
    <name type="scientific">Glossina austeni</name>
    <name type="common">Savannah tsetse fly</name>
    <dbReference type="NCBI Taxonomy" id="7395"/>
    <lineage>
        <taxon>Eukaryota</taxon>
        <taxon>Metazoa</taxon>
        <taxon>Ecdysozoa</taxon>
        <taxon>Arthropoda</taxon>
        <taxon>Hexapoda</taxon>
        <taxon>Insecta</taxon>
        <taxon>Pterygota</taxon>
        <taxon>Neoptera</taxon>
        <taxon>Endopterygota</taxon>
        <taxon>Diptera</taxon>
        <taxon>Brachycera</taxon>
        <taxon>Muscomorpha</taxon>
        <taxon>Hippoboscoidea</taxon>
        <taxon>Glossinidae</taxon>
        <taxon>Glossina</taxon>
    </lineage>
</organism>
<dbReference type="FunFam" id="2.60.210.10:FF:000014">
    <property type="entry name" value="Ubiquitin carboxyl-terminal hydrolase 7"/>
    <property type="match status" value="1"/>
</dbReference>
<dbReference type="InterPro" id="IPR002083">
    <property type="entry name" value="MATH/TRAF_dom"/>
</dbReference>
<dbReference type="Proteomes" id="UP000078200">
    <property type="component" value="Unassembled WGS sequence"/>
</dbReference>
<accession>A0A1A9VNH6</accession>
<dbReference type="SMART" id="SM00061">
    <property type="entry name" value="MATH"/>
    <property type="match status" value="1"/>
</dbReference>
<keyword evidence="5" id="KW-0645">Protease</keyword>
<dbReference type="InterPro" id="IPR038765">
    <property type="entry name" value="Papain-like_cys_pep_sf"/>
</dbReference>
<keyword evidence="8" id="KW-0788">Thiol protease</keyword>
<evidence type="ECO:0000259" key="12">
    <source>
        <dbReference type="PROSITE" id="PS50144"/>
    </source>
</evidence>
<evidence type="ECO:0000313" key="15">
    <source>
        <dbReference type="Proteomes" id="UP000078200"/>
    </source>
</evidence>
<dbReference type="GO" id="GO:0005634">
    <property type="term" value="C:nucleus"/>
    <property type="evidence" value="ECO:0007669"/>
    <property type="project" value="TreeGrafter"/>
</dbReference>
<dbReference type="PROSITE" id="PS00972">
    <property type="entry name" value="USP_1"/>
    <property type="match status" value="1"/>
</dbReference>